<evidence type="ECO:0000256" key="1">
    <source>
        <dbReference type="SAM" id="MobiDB-lite"/>
    </source>
</evidence>
<dbReference type="OrthoDB" id="622163at2"/>
<dbReference type="SUPFAM" id="SSF48452">
    <property type="entry name" value="TPR-like"/>
    <property type="match status" value="1"/>
</dbReference>
<protein>
    <submittedName>
        <fullName evidence="3">Starch-binding associating with outer membrane</fullName>
    </submittedName>
</protein>
<accession>A0A1I6AYL8</accession>
<dbReference type="RefSeq" id="WP_092677556.1">
    <property type="nucleotide sequence ID" value="NZ_FOXS01000006.1"/>
</dbReference>
<keyword evidence="4" id="KW-1185">Reference proteome</keyword>
<name>A0A1I6AYL8_HYMAR</name>
<dbReference type="Pfam" id="PF12771">
    <property type="entry name" value="SusD-like_2"/>
    <property type="match status" value="1"/>
</dbReference>
<dbReference type="Proteomes" id="UP000199029">
    <property type="component" value="Unassembled WGS sequence"/>
</dbReference>
<reference evidence="4" key="1">
    <citation type="submission" date="2016-10" db="EMBL/GenBank/DDBJ databases">
        <authorList>
            <person name="Varghese N."/>
            <person name="Submissions S."/>
        </authorList>
    </citation>
    <scope>NUCLEOTIDE SEQUENCE [LARGE SCALE GENOMIC DNA]</scope>
    <source>
        <strain evidence="4">OR362-8,ATCC BAA-1266,JCM 13504</strain>
    </source>
</reference>
<organism evidence="3 4">
    <name type="scientific">Hymenobacter arizonensis</name>
    <name type="common">Siccationidurans arizonensis</name>
    <dbReference type="NCBI Taxonomy" id="1227077"/>
    <lineage>
        <taxon>Bacteria</taxon>
        <taxon>Pseudomonadati</taxon>
        <taxon>Bacteroidota</taxon>
        <taxon>Cytophagia</taxon>
        <taxon>Cytophagales</taxon>
        <taxon>Hymenobacteraceae</taxon>
        <taxon>Hymenobacter</taxon>
    </lineage>
</organism>
<evidence type="ECO:0000256" key="2">
    <source>
        <dbReference type="SAM" id="SignalP"/>
    </source>
</evidence>
<evidence type="ECO:0000313" key="3">
    <source>
        <dbReference type="EMBL" id="SFQ73607.1"/>
    </source>
</evidence>
<dbReference type="InterPro" id="IPR011990">
    <property type="entry name" value="TPR-like_helical_dom_sf"/>
</dbReference>
<dbReference type="InterPro" id="IPR041662">
    <property type="entry name" value="SusD-like_2"/>
</dbReference>
<keyword evidence="2" id="KW-0732">Signal</keyword>
<feature type="signal peptide" evidence="2">
    <location>
        <begin position="1"/>
        <end position="21"/>
    </location>
</feature>
<proteinExistence type="predicted"/>
<evidence type="ECO:0000313" key="4">
    <source>
        <dbReference type="Proteomes" id="UP000199029"/>
    </source>
</evidence>
<feature type="region of interest" description="Disordered" evidence="1">
    <location>
        <begin position="444"/>
        <end position="466"/>
    </location>
</feature>
<dbReference type="Gene3D" id="1.25.40.390">
    <property type="match status" value="1"/>
</dbReference>
<dbReference type="AlphaFoldDB" id="A0A1I6AYL8"/>
<dbReference type="STRING" id="1227077.SAMN04515668_4031"/>
<feature type="chain" id="PRO_5011459450" evidence="2">
    <location>
        <begin position="22"/>
        <end position="466"/>
    </location>
</feature>
<sequence length="466" mass="50408">MKNIKQFVLLAAMGLALGSCNKLIEGADINPNAPQDAPADQQLTAAELSMGFFMSGEMPRQAGIWSGMFTGADRQYTGLNLYNTAAGDYDNAWGTAYATTLAQARIVEEKAQAVNNRALLGVAQVIEAQIVGQITALWGDVPYSEALRPNAPGKFDAQADVYAATQTLLDQAITNLPLNGVYTRSRDIFYQGSVAKWTAAAHSLKARHYLHVKNYAQAAAQARLGISSSVDDMIMPYAGTAISGDVNPYYDFIDVNRPGYISAQGSYALTLLNSRTNAKNLETARRDFFYTEDGDYYPFDLNYLDGAFAADADAPLLTYVETQAILAEALARPTSQGGLNDLNGALTALNNIRAVNRTKYAGAGARYTAYTLADFATGGLMNTVAGQSQQQALLKEILTEKYLSLIGQLEPFHDLRRTNNEIGVPRTNSTAPSLPQRLLYPQSEVNANPNVPNPIPGVFDKTPVNR</sequence>
<dbReference type="PROSITE" id="PS51257">
    <property type="entry name" value="PROKAR_LIPOPROTEIN"/>
    <property type="match status" value="1"/>
</dbReference>
<dbReference type="EMBL" id="FOXS01000006">
    <property type="protein sequence ID" value="SFQ73607.1"/>
    <property type="molecule type" value="Genomic_DNA"/>
</dbReference>
<gene>
    <name evidence="3" type="ORF">SAMN04515668_4031</name>
</gene>